<keyword evidence="9" id="KW-0472">Membrane</keyword>
<reference evidence="13 14" key="1">
    <citation type="journal article" date="2014" name="Nat. Commun.">
        <title>Klebsormidium flaccidum genome reveals primary factors for plant terrestrial adaptation.</title>
        <authorList>
            <person name="Hori K."/>
            <person name="Maruyama F."/>
            <person name="Fujisawa T."/>
            <person name="Togashi T."/>
            <person name="Yamamoto N."/>
            <person name="Seo M."/>
            <person name="Sato S."/>
            <person name="Yamada T."/>
            <person name="Mori H."/>
            <person name="Tajima N."/>
            <person name="Moriyama T."/>
            <person name="Ikeuchi M."/>
            <person name="Watanabe M."/>
            <person name="Wada H."/>
            <person name="Kobayashi K."/>
            <person name="Saito M."/>
            <person name="Masuda T."/>
            <person name="Sasaki-Sekimoto Y."/>
            <person name="Mashiguchi K."/>
            <person name="Awai K."/>
            <person name="Shimojima M."/>
            <person name="Masuda S."/>
            <person name="Iwai M."/>
            <person name="Nobusawa T."/>
            <person name="Narise T."/>
            <person name="Kondo S."/>
            <person name="Saito H."/>
            <person name="Sato R."/>
            <person name="Murakawa M."/>
            <person name="Ihara Y."/>
            <person name="Oshima-Yamada Y."/>
            <person name="Ohtaka K."/>
            <person name="Satoh M."/>
            <person name="Sonobe K."/>
            <person name="Ishii M."/>
            <person name="Ohtani R."/>
            <person name="Kanamori-Sato M."/>
            <person name="Honoki R."/>
            <person name="Miyazaki D."/>
            <person name="Mochizuki H."/>
            <person name="Umetsu J."/>
            <person name="Higashi K."/>
            <person name="Shibata D."/>
            <person name="Kamiya Y."/>
            <person name="Sato N."/>
            <person name="Nakamura Y."/>
            <person name="Tabata S."/>
            <person name="Ida S."/>
            <person name="Kurokawa K."/>
            <person name="Ohta H."/>
        </authorList>
    </citation>
    <scope>NUCLEOTIDE SEQUENCE [LARGE SCALE GENOMIC DNA]</scope>
    <source>
        <strain evidence="13 14">NIES-2285</strain>
    </source>
</reference>
<protein>
    <recommendedName>
        <fullName evidence="4">Autophagy-related protein 2</fullName>
    </recommendedName>
</protein>
<feature type="compositionally biased region" description="Basic and acidic residues" evidence="12">
    <location>
        <begin position="2130"/>
        <end position="2157"/>
    </location>
</feature>
<evidence type="ECO:0000256" key="5">
    <source>
        <dbReference type="ARBA" id="ARBA00022448"/>
    </source>
</evidence>
<feature type="compositionally biased region" description="Low complexity" evidence="12">
    <location>
        <begin position="454"/>
        <end position="468"/>
    </location>
</feature>
<keyword evidence="5" id="KW-0813">Transport</keyword>
<evidence type="ECO:0000313" key="13">
    <source>
        <dbReference type="EMBL" id="GAQ87036.1"/>
    </source>
</evidence>
<dbReference type="GO" id="GO:0000407">
    <property type="term" value="C:phagophore assembly site"/>
    <property type="evidence" value="ECO:0000318"/>
    <property type="project" value="GO_Central"/>
</dbReference>
<sequence length="2914" mass="308192">MFSASSWAMKRVYKFLLKRLLGKLLVNEIDLEQLEVQLGAGTLELRDLLLDTNYLNAQLGEAAAVTISTGYIGTIKATVPWKGLASQSIEIDIDELEITVAPRVPSPPFPDEQCDPQSSSNPEGFWPSEEPGSPDTGDYSRLQAYAGVDDGVRVVARLVESILLGLRVRVMRLVIRVEHKTTGTDGSADSGGCTFVVRVPFAEYKDETPVASSSASGGWGFLGGSLAGGLGWGADAPPKEPTVMKTVSFKGVEVALERPAGARSHQGTSGVLLSGANGGADGSVRVWMHWKSGAKGPPKLDLELLARPLELRVDLADVSTLSALAAAFSGGNASTSRGKGFVAPGIVQKERALHELAGSGLLAPAGVRNNPTGVSGSPEGGFRARKEDLLQSQYFSQQQAEDLRRSVGAGDEWVSEFGDAAPGWLRSENGGAEEEADLAASVDDFFDCINGTASGHLSRSSHSSGRRSVTWAAPSETRSESSTRRAQPIGEIPAVSPSTELNRPGFGQVQGTPASRQALPDPNASSDPHFNHKDSGTNAVASYSARAKIAGLKVILLAPGDKRKRKGSERCQGGDRMRAPPGGGGAGRLERRGAAGSMTQEAKQRVAEVARESGQRREENGSVAESDCGGARGLGGCGATAVRNGGDGGRQPEGSTGEATGVGRDFQSSRRTDGVRWESRPAVEEGPICYPTNGLGSWAIGDLEHGSMGFGEGAHARSTPEEDDFSDALGFAQTDGPDFPDDVANAFSARLRTPGRAGGIDDVSNADSGSRDEFGSANDVLRLETDCVGGFGTRGSEPPGEIVEREWSPEPTEQEAVELREKVAAFPGGLSTGRNAGGVHADSFPGGLNPGEVLGGRNGGEVALEMPLENESEEEDGYGMRPAESHMASVFGRDSLLAWSGAGLEHWNGGGESEGFGGLADDPPEGERGGLRGSTLEDRAVSRGEESAGFAADEITGSDDAGMAGERLEEGEEADEKSESPRDFLEAVCTNLSFSVAVSGSSTSIEIASDTLEIAETLHTPQVPELGSQRRGTRNVTMPPPAAAHEATPREQQLQQVEAALPSPYGAPQPFARTSAQTRTSPFAVPFKQSQNGSLLDTPPSSDALHVAERRRLVKVRSGPPVTKPAVVVKVLISSGGSTGRTDGGQNYARGKSLARQSSLLGHSEPVPRKTSLTEVKAELQPVTLFLDLSLPKRLKRFAPVSGVPPAPAPAVTPVPLLRASQVLPSPRRSFEDFLPSQVLPRPGSSPVDDIIDDLDRQFSGGDAGMHPFSKPQRGALSISVSSSCFRVILSFPKEDDSCEEDAAKKLMSRTSLGAPCRRDFLALDLFSGSSPDGQPAFLSYKIDPPETSLRRSFSSIPPKEPESSVSLGAANLGLYLVTDSHFATGGSVQSPGYRAFSLLSVSKQPGHSARQKAPRKHARLFSPVDATGSAGLGISLDVRMRPGAESGDWLAQSAWEATSAQKTRGDGGSGVDNNQHGEAAAARASAADEDLIALEIREKAIASSAASVQLSLDRASIEVVRWRLERLGQLLEAVKRSGGSASEDGVRNGVKEGLDGRAESRVNESGEEGRTKDQFAFLLNVAALELRLFDEKGSKGRADDPPAEEPDVASEKDKWVSFRGDFSELTFFHVSNLGGAAENSYMWIRHERCGLYGTLQSPTPPESGAANGGVELLLLTCSNEVLGRGDAGDENALASPGTVGLTVSVIAYPSGGYETDSIVACSLRGGTVMAPMGRLDWVLAVKELAVGAGSDGLAVVDRDCPNASESVGAASDYVGKASEIVGQTSESATTTSESGAMMSESVRPTSESVCPASETYAERFSRRTADGGAMAEADTAQAWPPSEASSAHQSESRSSQASGSTNGTCFLLDLHDLALCYEPNAEPNPQTPPQNPGKSFPPDSRPSLSRQNSSSNVGSSVSAVLAVAALRVSSVLGKQPGGSERVEEEGGEAVQEQVFDVWLRDAALLILDNAMRRPAGGDFTTSSLAQAGFVQVAREGVLEACIRTHTGEGLQWELDCTHNQLRLDTCQDTTAALGRLAGQIQALIQADMEPVAVAGGGAVIHRQYGDQDPSELLRTLSEGSQDSAPPSLSSSLASETFRGPQTEREVGGTTRASREEAAAGDGAKSGFNPERRGAAERWEGEGEARAQSESCRRRGNGDGPSHQSEERLIEECDGLRFAPRKGWDGVSAELSSGFSNPSRMPPKVGDKLRSGRPQSSPGGDWETEKEAGALPGYIENFYQGLDGRAPPGKPGSSEGFHTVPPSQVKQPIWSGDPVSVSTPRTQHLYPEEASEPQVPSRPRKPVRLSKPNVNRRKSSVKEHDASWFDGKMPPLSEDYVVRPSGSPPKEDLGRPWLRNRGPGGSKSRGSLPRKYPKPVGRLLLRDLSVRWRLYGGRDWGCGTEVPESRASSGSRAGTASGFRQGGANQKRGESTNRPGGGLVTRSVKPTEDGLEGWSTVSVEPGTQASESPRLKRGAFLGAIQPPGRGGRQKENCLEVLLDGVDLQHDSFPQRDHYASRLAVSVRDITVYDFSKSAPWRMIMGHYRSASCPRESGSKALRVEMDAVRPNPASLLEEYRLLLALLPLRLHLDQRHIDFCADFFAGGGAVPGSPREVDAGGGGVAKQQGDGVEEAFLPFFQMFEMRPLTIRVDYLPRRIDLLSLRAGNYAELLNLVTWEGVELRLKGVRCAGVHGWGGLGAVLMNDWVEDISQHQLNKIVRGVAPIRPLYEVGRATAQLLMLPAEQYKKDKRLLKGLRKGAAAFLKGVSLEALGLGAQLAAGAHELLQQAEATLSGDTQPQTAQSPSAPNGSPLHISQPHGTREGLKQAFDTVSRGLERSASGVISAPIKRYQRSGSAGKAVATALRAAPAAVVAPAAATAGAVHRALLGVRNELDPERKREIDEKHAAPPPDGRRRS</sequence>
<evidence type="ECO:0000256" key="6">
    <source>
        <dbReference type="ARBA" id="ARBA00022824"/>
    </source>
</evidence>
<dbReference type="GO" id="GO:0043495">
    <property type="term" value="F:protein-membrane adaptor activity"/>
    <property type="evidence" value="ECO:0000318"/>
    <property type="project" value="GO_Central"/>
</dbReference>
<comment type="catalytic activity">
    <reaction evidence="11">
        <text>a 1,2-diacyl-sn-glycero-3-phosphoethanolamine(in) = a 1,2-diacyl-sn-glycero-3-phosphoethanolamine(out)</text>
        <dbReference type="Rhea" id="RHEA:38895"/>
        <dbReference type="ChEBI" id="CHEBI:64612"/>
    </reaction>
</comment>
<evidence type="ECO:0000256" key="11">
    <source>
        <dbReference type="ARBA" id="ARBA00024615"/>
    </source>
</evidence>
<feature type="compositionally biased region" description="Low complexity" evidence="12">
    <location>
        <begin position="1785"/>
        <end position="1802"/>
    </location>
</feature>
<feature type="compositionally biased region" description="Basic and acidic residues" evidence="12">
    <location>
        <begin position="667"/>
        <end position="680"/>
    </location>
</feature>
<feature type="compositionally biased region" description="Gly residues" evidence="12">
    <location>
        <begin position="908"/>
        <end position="918"/>
    </location>
</feature>
<feature type="region of interest" description="Disordered" evidence="12">
    <location>
        <begin position="1782"/>
        <end position="1814"/>
    </location>
</feature>
<feature type="region of interest" description="Disordered" evidence="12">
    <location>
        <begin position="2399"/>
        <end position="2468"/>
    </location>
</feature>
<feature type="region of interest" description="Disordered" evidence="12">
    <location>
        <begin position="2889"/>
        <end position="2914"/>
    </location>
</feature>
<evidence type="ECO:0000256" key="1">
    <source>
        <dbReference type="ARBA" id="ARBA00004406"/>
    </source>
</evidence>
<dbReference type="Pfam" id="PF13329">
    <property type="entry name" value="ATG2_CAD"/>
    <property type="match status" value="2"/>
</dbReference>
<feature type="region of interest" description="Disordered" evidence="12">
    <location>
        <begin position="1458"/>
        <end position="1483"/>
    </location>
</feature>
<feature type="region of interest" description="Disordered" evidence="12">
    <location>
        <begin position="561"/>
        <end position="680"/>
    </location>
</feature>
<feature type="region of interest" description="Disordered" evidence="12">
    <location>
        <begin position="453"/>
        <end position="537"/>
    </location>
</feature>
<organism evidence="13 14">
    <name type="scientific">Klebsormidium nitens</name>
    <name type="common">Green alga</name>
    <name type="synonym">Ulothrix nitens</name>
    <dbReference type="NCBI Taxonomy" id="105231"/>
    <lineage>
        <taxon>Eukaryota</taxon>
        <taxon>Viridiplantae</taxon>
        <taxon>Streptophyta</taxon>
        <taxon>Klebsormidiophyceae</taxon>
        <taxon>Klebsormidiales</taxon>
        <taxon>Klebsormidiaceae</taxon>
        <taxon>Klebsormidium</taxon>
    </lineage>
</organism>
<feature type="region of interest" description="Disordered" evidence="12">
    <location>
        <begin position="2188"/>
        <end position="2374"/>
    </location>
</feature>
<comment type="similarity">
    <text evidence="3">Belongs to the ATG2 family.</text>
</comment>
<keyword evidence="7" id="KW-0072">Autophagy</keyword>
<evidence type="ECO:0000256" key="2">
    <source>
        <dbReference type="ARBA" id="ARBA00004623"/>
    </source>
</evidence>
<dbReference type="GO" id="GO:0034727">
    <property type="term" value="P:piecemeal microautophagy of the nucleus"/>
    <property type="evidence" value="ECO:0000318"/>
    <property type="project" value="GO_Central"/>
</dbReference>
<dbReference type="GO" id="GO:0061709">
    <property type="term" value="P:reticulophagy"/>
    <property type="evidence" value="ECO:0000318"/>
    <property type="project" value="GO_Central"/>
</dbReference>
<evidence type="ECO:0000256" key="4">
    <source>
        <dbReference type="ARBA" id="ARBA00018070"/>
    </source>
</evidence>
<evidence type="ECO:0000313" key="14">
    <source>
        <dbReference type="Proteomes" id="UP000054558"/>
    </source>
</evidence>
<keyword evidence="14" id="KW-1185">Reference proteome</keyword>
<feature type="compositionally biased region" description="Basic and acidic residues" evidence="12">
    <location>
        <begin position="2102"/>
        <end position="2118"/>
    </location>
</feature>
<dbReference type="GO" id="GO:0061723">
    <property type="term" value="P:glycophagy"/>
    <property type="evidence" value="ECO:0000318"/>
    <property type="project" value="GO_Central"/>
</dbReference>
<comment type="subcellular location">
    <subcellularLocation>
        <location evidence="1">Endoplasmic reticulum membrane</location>
        <topology evidence="1">Peripheral membrane protein</topology>
    </subcellularLocation>
    <subcellularLocation>
        <location evidence="2">Preautophagosomal structure membrane</location>
        <topology evidence="2">Peripheral membrane protein</topology>
    </subcellularLocation>
</comment>
<proteinExistence type="inferred from homology"/>
<evidence type="ECO:0000256" key="3">
    <source>
        <dbReference type="ARBA" id="ARBA00009714"/>
    </source>
</evidence>
<evidence type="ECO:0000256" key="7">
    <source>
        <dbReference type="ARBA" id="ARBA00023006"/>
    </source>
</evidence>
<feature type="compositionally biased region" description="Basic and acidic residues" evidence="12">
    <location>
        <begin position="925"/>
        <end position="946"/>
    </location>
</feature>
<feature type="region of interest" description="Disordered" evidence="12">
    <location>
        <begin position="102"/>
        <end position="141"/>
    </location>
</feature>
<dbReference type="GO" id="GO:0005789">
    <property type="term" value="C:endoplasmic reticulum membrane"/>
    <property type="evidence" value="ECO:0007669"/>
    <property type="project" value="UniProtKB-SubCell"/>
</dbReference>
<feature type="compositionally biased region" description="Low complexity" evidence="12">
    <location>
        <begin position="2405"/>
        <end position="2419"/>
    </location>
</feature>
<feature type="compositionally biased region" description="Polar residues" evidence="12">
    <location>
        <begin position="2455"/>
        <end position="2467"/>
    </location>
</feature>
<comment type="catalytic activity">
    <reaction evidence="10">
        <text>a 1,2-diacyl-sn-glycero-3-phospho-L-serine(in) = a 1,2-diacyl-sn-glycero-3-phospho-L-serine(out)</text>
        <dbReference type="Rhea" id="RHEA:38663"/>
        <dbReference type="ChEBI" id="CHEBI:57262"/>
    </reaction>
</comment>
<feature type="region of interest" description="Disordered" evidence="12">
    <location>
        <begin position="1826"/>
        <end position="1862"/>
    </location>
</feature>
<keyword evidence="6" id="KW-0256">Endoplasmic reticulum</keyword>
<feature type="region of interest" description="Disordered" evidence="12">
    <location>
        <begin position="1025"/>
        <end position="1054"/>
    </location>
</feature>
<dbReference type="GO" id="GO:0006869">
    <property type="term" value="P:lipid transport"/>
    <property type="evidence" value="ECO:0007669"/>
    <property type="project" value="UniProtKB-KW"/>
</dbReference>
<dbReference type="GO" id="GO:0034045">
    <property type="term" value="C:phagophore assembly site membrane"/>
    <property type="evidence" value="ECO:0007669"/>
    <property type="project" value="UniProtKB-SubCell"/>
</dbReference>
<evidence type="ECO:0000256" key="9">
    <source>
        <dbReference type="ARBA" id="ARBA00023136"/>
    </source>
</evidence>
<dbReference type="PANTHER" id="PTHR13190">
    <property type="entry name" value="AUTOPHAGY-RELATED 2, ISOFORM A"/>
    <property type="match status" value="1"/>
</dbReference>
<feature type="region of interest" description="Disordered" evidence="12">
    <location>
        <begin position="908"/>
        <end position="982"/>
    </location>
</feature>
<dbReference type="GO" id="GO:0000422">
    <property type="term" value="P:autophagy of mitochondrion"/>
    <property type="evidence" value="ECO:0000318"/>
    <property type="project" value="GO_Central"/>
</dbReference>
<dbReference type="GO" id="GO:0000425">
    <property type="term" value="P:pexophagy"/>
    <property type="evidence" value="ECO:0000318"/>
    <property type="project" value="GO_Central"/>
</dbReference>
<feature type="compositionally biased region" description="Low complexity" evidence="12">
    <location>
        <begin position="2084"/>
        <end position="2095"/>
    </location>
</feature>
<dbReference type="InterPro" id="IPR026849">
    <property type="entry name" value="ATG2"/>
</dbReference>
<dbReference type="GO" id="GO:0032266">
    <property type="term" value="F:phosphatidylinositol-3-phosphate binding"/>
    <property type="evidence" value="ECO:0000318"/>
    <property type="project" value="GO_Central"/>
</dbReference>
<feature type="compositionally biased region" description="Polar residues" evidence="12">
    <location>
        <begin position="2791"/>
        <end position="2806"/>
    </location>
</feature>
<dbReference type="PANTHER" id="PTHR13190:SF1">
    <property type="entry name" value="AUTOPHAGY-RELATED 2, ISOFORM A"/>
    <property type="match status" value="1"/>
</dbReference>
<dbReference type="EMBL" id="DF237276">
    <property type="protein sequence ID" value="GAQ87036.1"/>
    <property type="molecule type" value="Genomic_DNA"/>
</dbReference>
<feature type="compositionally biased region" description="Basic residues" evidence="12">
    <location>
        <begin position="2298"/>
        <end position="2315"/>
    </location>
</feature>
<feature type="compositionally biased region" description="Basic and acidic residues" evidence="12">
    <location>
        <begin position="1545"/>
        <end position="1569"/>
    </location>
</feature>
<accession>A0A1Y1IEB1</accession>
<dbReference type="Proteomes" id="UP000054558">
    <property type="component" value="Unassembled WGS sequence"/>
</dbReference>
<feature type="region of interest" description="Disordered" evidence="12">
    <location>
        <begin position="755"/>
        <end position="774"/>
    </location>
</feature>
<feature type="region of interest" description="Disordered" evidence="12">
    <location>
        <begin position="1879"/>
        <end position="1913"/>
    </location>
</feature>
<feature type="region of interest" description="Disordered" evidence="12">
    <location>
        <begin position="2789"/>
        <end position="2817"/>
    </location>
</feature>
<dbReference type="STRING" id="105231.A0A1Y1IEB1"/>
<keyword evidence="8" id="KW-0445">Lipid transport</keyword>
<dbReference type="GO" id="GO:0000045">
    <property type="term" value="P:autophagosome assembly"/>
    <property type="evidence" value="ECO:0000318"/>
    <property type="project" value="GO_Central"/>
</dbReference>
<feature type="region of interest" description="Disordered" evidence="12">
    <location>
        <begin position="1539"/>
        <end position="1569"/>
    </location>
</feature>
<feature type="compositionally biased region" description="Basic and acidic residues" evidence="12">
    <location>
        <begin position="568"/>
        <end position="578"/>
    </location>
</feature>
<evidence type="ECO:0000256" key="12">
    <source>
        <dbReference type="SAM" id="MobiDB-lite"/>
    </source>
</evidence>
<gene>
    <name evidence="13" type="ORF">KFL_003270030</name>
</gene>
<evidence type="ECO:0000256" key="10">
    <source>
        <dbReference type="ARBA" id="ARBA00024479"/>
    </source>
</evidence>
<dbReference type="GO" id="GO:0061908">
    <property type="term" value="C:phagophore"/>
    <property type="evidence" value="ECO:0000318"/>
    <property type="project" value="GO_Central"/>
</dbReference>
<feature type="compositionally biased region" description="Low complexity" evidence="12">
    <location>
        <begin position="1843"/>
        <end position="1861"/>
    </location>
</feature>
<dbReference type="OrthoDB" id="18982at2759"/>
<feature type="region of interest" description="Disordered" evidence="12">
    <location>
        <begin position="2077"/>
        <end position="2167"/>
    </location>
</feature>
<feature type="compositionally biased region" description="Polar residues" evidence="12">
    <location>
        <begin position="2190"/>
        <end position="2199"/>
    </location>
</feature>
<feature type="compositionally biased region" description="Low complexity" evidence="12">
    <location>
        <begin position="1904"/>
        <end position="1913"/>
    </location>
</feature>
<feature type="region of interest" description="Disordered" evidence="12">
    <location>
        <begin position="789"/>
        <end position="809"/>
    </location>
</feature>
<name>A0A1Y1IEB1_KLENI</name>
<evidence type="ECO:0000256" key="8">
    <source>
        <dbReference type="ARBA" id="ARBA00023055"/>
    </source>
</evidence>
<feature type="compositionally biased region" description="Basic and acidic residues" evidence="12">
    <location>
        <begin position="602"/>
        <end position="620"/>
    </location>
</feature>